<dbReference type="AlphaFoldDB" id="A0A165QD37"/>
<protein>
    <recommendedName>
        <fullName evidence="1">F-box domain-containing protein</fullName>
    </recommendedName>
</protein>
<dbReference type="SUPFAM" id="SSF81383">
    <property type="entry name" value="F-box domain"/>
    <property type="match status" value="1"/>
</dbReference>
<dbReference type="InParanoid" id="A0A165QD37"/>
<evidence type="ECO:0000313" key="2">
    <source>
        <dbReference type="EMBL" id="KZW03434.1"/>
    </source>
</evidence>
<dbReference type="InterPro" id="IPR036047">
    <property type="entry name" value="F-box-like_dom_sf"/>
</dbReference>
<dbReference type="Proteomes" id="UP000077266">
    <property type="component" value="Unassembled WGS sequence"/>
</dbReference>
<proteinExistence type="predicted"/>
<accession>A0A165QD37</accession>
<organism evidence="2 3">
    <name type="scientific">Exidia glandulosa HHB12029</name>
    <dbReference type="NCBI Taxonomy" id="1314781"/>
    <lineage>
        <taxon>Eukaryota</taxon>
        <taxon>Fungi</taxon>
        <taxon>Dikarya</taxon>
        <taxon>Basidiomycota</taxon>
        <taxon>Agaricomycotina</taxon>
        <taxon>Agaricomycetes</taxon>
        <taxon>Auriculariales</taxon>
        <taxon>Exidiaceae</taxon>
        <taxon>Exidia</taxon>
    </lineage>
</organism>
<dbReference type="EMBL" id="KV425883">
    <property type="protein sequence ID" value="KZW03434.1"/>
    <property type="molecule type" value="Genomic_DNA"/>
</dbReference>
<name>A0A165QD37_EXIGL</name>
<dbReference type="InterPro" id="IPR032675">
    <property type="entry name" value="LRR_dom_sf"/>
</dbReference>
<reference evidence="2 3" key="1">
    <citation type="journal article" date="2016" name="Mol. Biol. Evol.">
        <title>Comparative Genomics of Early-Diverging Mushroom-Forming Fungi Provides Insights into the Origins of Lignocellulose Decay Capabilities.</title>
        <authorList>
            <person name="Nagy L.G."/>
            <person name="Riley R."/>
            <person name="Tritt A."/>
            <person name="Adam C."/>
            <person name="Daum C."/>
            <person name="Floudas D."/>
            <person name="Sun H."/>
            <person name="Yadav J.S."/>
            <person name="Pangilinan J."/>
            <person name="Larsson K.H."/>
            <person name="Matsuura K."/>
            <person name="Barry K."/>
            <person name="Labutti K."/>
            <person name="Kuo R."/>
            <person name="Ohm R.A."/>
            <person name="Bhattacharya S.S."/>
            <person name="Shirouzu T."/>
            <person name="Yoshinaga Y."/>
            <person name="Martin F.M."/>
            <person name="Grigoriev I.V."/>
            <person name="Hibbett D.S."/>
        </authorList>
    </citation>
    <scope>NUCLEOTIDE SEQUENCE [LARGE SCALE GENOMIC DNA]</scope>
    <source>
        <strain evidence="2 3">HHB12029</strain>
    </source>
</reference>
<sequence length="163" mass="18194">MLRAPTQQPGPPVLGLLDDVMAEIWASMSVPEAVTVSLVCRQWRHMALRNRALWSQIQLELSVGEDLRDSRLQQFHRDRLAFLVERSGGAYLTFNLTLPAAVDSESLLNILAPLLPHGQRIASLSLSGVNFASGQQTSHALSWTLHHLRLPLESMNFLSTFRS</sequence>
<dbReference type="Gene3D" id="3.80.10.10">
    <property type="entry name" value="Ribonuclease Inhibitor"/>
    <property type="match status" value="1"/>
</dbReference>
<dbReference type="Pfam" id="PF12937">
    <property type="entry name" value="F-box-like"/>
    <property type="match status" value="1"/>
</dbReference>
<evidence type="ECO:0000259" key="1">
    <source>
        <dbReference type="Pfam" id="PF12937"/>
    </source>
</evidence>
<keyword evidence="3" id="KW-1185">Reference proteome</keyword>
<evidence type="ECO:0000313" key="3">
    <source>
        <dbReference type="Proteomes" id="UP000077266"/>
    </source>
</evidence>
<gene>
    <name evidence="2" type="ORF">EXIGLDRAFT_721688</name>
</gene>
<dbReference type="OrthoDB" id="3365698at2759"/>
<dbReference type="InterPro" id="IPR001810">
    <property type="entry name" value="F-box_dom"/>
</dbReference>
<feature type="domain" description="F-box" evidence="1">
    <location>
        <begin position="19"/>
        <end position="57"/>
    </location>
</feature>